<dbReference type="KEGG" id="ovi:T265_06421"/>
<proteinExistence type="predicted"/>
<gene>
    <name evidence="1" type="ORF">T265_06421</name>
</gene>
<dbReference type="GeneID" id="20320600"/>
<dbReference type="CTD" id="20320600"/>
<name>A0A074ZSG6_OPIVI</name>
<evidence type="ECO:0000313" key="2">
    <source>
        <dbReference type="Proteomes" id="UP000054324"/>
    </source>
</evidence>
<dbReference type="RefSeq" id="XP_009169943.1">
    <property type="nucleotide sequence ID" value="XM_009171679.1"/>
</dbReference>
<sequence length="134" mass="15230">MGEGISASLTQSFRGAYTSRHSLRLCEGRGTLSSIAQWIAEVRKPSHHGKVQFLRDGPRTFRSVSWRLNHWDISMVVNHSQHCNPQWRQKAFIQRVGEIFQFRRNSTLQCPVQHVGGGAVKRVHESGPQNDLAN</sequence>
<keyword evidence="2" id="KW-1185">Reference proteome</keyword>
<protein>
    <submittedName>
        <fullName evidence="1">Uncharacterized protein</fullName>
    </submittedName>
</protein>
<dbReference type="EMBL" id="KL596751">
    <property type="protein sequence ID" value="KER26305.1"/>
    <property type="molecule type" value="Genomic_DNA"/>
</dbReference>
<dbReference type="AlphaFoldDB" id="A0A074ZSG6"/>
<evidence type="ECO:0000313" key="1">
    <source>
        <dbReference type="EMBL" id="KER26305.1"/>
    </source>
</evidence>
<accession>A0A074ZSG6</accession>
<reference evidence="1 2" key="1">
    <citation type="submission" date="2013-11" db="EMBL/GenBank/DDBJ databases">
        <title>Opisthorchis viverrini - life in the bile duct.</title>
        <authorList>
            <person name="Young N.D."/>
            <person name="Nagarajan N."/>
            <person name="Lin S.J."/>
            <person name="Korhonen P.K."/>
            <person name="Jex A.R."/>
            <person name="Hall R.S."/>
            <person name="Safavi-Hemami H."/>
            <person name="Kaewkong W."/>
            <person name="Bertrand D."/>
            <person name="Gao S."/>
            <person name="Seet Q."/>
            <person name="Wongkham S."/>
            <person name="Teh B.T."/>
            <person name="Wongkham C."/>
            <person name="Intapan P.M."/>
            <person name="Maleewong W."/>
            <person name="Yang X."/>
            <person name="Hu M."/>
            <person name="Wang Z."/>
            <person name="Hofmann A."/>
            <person name="Sternberg P.W."/>
            <person name="Tan P."/>
            <person name="Wang J."/>
            <person name="Gasser R.B."/>
        </authorList>
    </citation>
    <scope>NUCLEOTIDE SEQUENCE [LARGE SCALE GENOMIC DNA]</scope>
</reference>
<dbReference type="Proteomes" id="UP000054324">
    <property type="component" value="Unassembled WGS sequence"/>
</dbReference>
<organism evidence="1 2">
    <name type="scientific">Opisthorchis viverrini</name>
    <name type="common">Southeast Asian liver fluke</name>
    <dbReference type="NCBI Taxonomy" id="6198"/>
    <lineage>
        <taxon>Eukaryota</taxon>
        <taxon>Metazoa</taxon>
        <taxon>Spiralia</taxon>
        <taxon>Lophotrochozoa</taxon>
        <taxon>Platyhelminthes</taxon>
        <taxon>Trematoda</taxon>
        <taxon>Digenea</taxon>
        <taxon>Opisthorchiida</taxon>
        <taxon>Opisthorchiata</taxon>
        <taxon>Opisthorchiidae</taxon>
        <taxon>Opisthorchis</taxon>
    </lineage>
</organism>